<dbReference type="GeneTree" id="ENSGT00900000143702"/>
<reference evidence="2" key="3">
    <citation type="submission" date="2025-09" db="UniProtKB">
        <authorList>
            <consortium name="Ensembl"/>
        </authorList>
    </citation>
    <scope>IDENTIFICATION</scope>
    <source>
        <strain evidence="2">breed Abyssinian</strain>
    </source>
</reference>
<evidence type="ECO:0000313" key="2">
    <source>
        <dbReference type="Ensembl" id="ENSFCTP00005033513.1"/>
    </source>
</evidence>
<reference evidence="2 3" key="1">
    <citation type="submission" date="2021-02" db="EMBL/GenBank/DDBJ databases">
        <title>Safari Cat Assemblies.</title>
        <authorList>
            <person name="Bredemeyer K.R."/>
            <person name="Murphy W.J."/>
        </authorList>
    </citation>
    <scope>NUCLEOTIDE SEQUENCE [LARGE SCALE GENOMIC DNA]</scope>
</reference>
<feature type="region of interest" description="Disordered" evidence="1">
    <location>
        <begin position="29"/>
        <end position="132"/>
    </location>
</feature>
<feature type="region of interest" description="Disordered" evidence="1">
    <location>
        <begin position="245"/>
        <end position="270"/>
    </location>
</feature>
<evidence type="ECO:0000256" key="1">
    <source>
        <dbReference type="SAM" id="MobiDB-lite"/>
    </source>
</evidence>
<accession>A0ABI7YFK6</accession>
<feature type="compositionally biased region" description="Pro residues" evidence="1">
    <location>
        <begin position="53"/>
        <end position="70"/>
    </location>
</feature>
<keyword evidence="3" id="KW-1185">Reference proteome</keyword>
<feature type="compositionally biased region" description="Low complexity" evidence="1">
    <location>
        <begin position="120"/>
        <end position="129"/>
    </location>
</feature>
<protein>
    <submittedName>
        <fullName evidence="2">Uncharacterized protein</fullName>
    </submittedName>
</protein>
<evidence type="ECO:0000313" key="3">
    <source>
        <dbReference type="Proteomes" id="UP000823872"/>
    </source>
</evidence>
<name>A0ABI7YFK6_FELCA</name>
<organism evidence="2 3">
    <name type="scientific">Felis catus</name>
    <name type="common">Cat</name>
    <name type="synonym">Felis silvestris catus</name>
    <dbReference type="NCBI Taxonomy" id="9685"/>
    <lineage>
        <taxon>Eukaryota</taxon>
        <taxon>Metazoa</taxon>
        <taxon>Chordata</taxon>
        <taxon>Craniata</taxon>
        <taxon>Vertebrata</taxon>
        <taxon>Euteleostomi</taxon>
        <taxon>Mammalia</taxon>
        <taxon>Eutheria</taxon>
        <taxon>Laurasiatheria</taxon>
        <taxon>Carnivora</taxon>
        <taxon>Feliformia</taxon>
        <taxon>Felidae</taxon>
        <taxon>Felinae</taxon>
        <taxon>Felis</taxon>
    </lineage>
</organism>
<dbReference type="Ensembl" id="ENSFCTT00005046728.1">
    <property type="protein sequence ID" value="ENSFCTP00005033513.1"/>
    <property type="gene ID" value="ENSFCTG00005016320.1"/>
</dbReference>
<feature type="compositionally biased region" description="Polar residues" evidence="1">
    <location>
        <begin position="259"/>
        <end position="270"/>
    </location>
</feature>
<sequence>MAAPSQLLQIALQHVREEVAGAELHRVPAQRLADLRHRDPQQRPGVTLAHPAPWTPPQPLLPLSPPPPPNLSRALDSSSRAPAAGKSSPRPLATTSKRQQHGARQPESRHFGLAPPPAGRSPGRGSTSRMLSAPMRKLRPVGAERWCRERLSGLGGCRKRLGLSAGGGGARGGSACLTCPWPIDTGQERVPRGTQPDHLGAKHSSLLPTVCLQRGLLMTREESGNPHPLHLVLAGLCLPQTPQSQAENGLRAGRWPRNHSCSSGRLSSAT</sequence>
<reference evidence="2" key="2">
    <citation type="submission" date="2025-08" db="UniProtKB">
        <authorList>
            <consortium name="Ensembl"/>
        </authorList>
    </citation>
    <scope>IDENTIFICATION</scope>
    <source>
        <strain evidence="2">breed Abyssinian</strain>
    </source>
</reference>
<dbReference type="Proteomes" id="UP000823872">
    <property type="component" value="Chromosome B4"/>
</dbReference>
<proteinExistence type="predicted"/>